<name>A0A9X0C3G9_9EURO</name>
<dbReference type="Proteomes" id="UP001149954">
    <property type="component" value="Unassembled WGS sequence"/>
</dbReference>
<dbReference type="InterPro" id="IPR046676">
    <property type="entry name" value="DUF6546"/>
</dbReference>
<comment type="caution">
    <text evidence="4">The sequence shown here is derived from an EMBL/GenBank/DDBJ whole genome shotgun (WGS) entry which is preliminary data.</text>
</comment>
<dbReference type="AlphaFoldDB" id="A0A9X0C3G9"/>
<feature type="domain" description="F-box" evidence="2">
    <location>
        <begin position="4"/>
        <end position="36"/>
    </location>
</feature>
<dbReference type="Pfam" id="PF20183">
    <property type="entry name" value="DUF6546"/>
    <property type="match status" value="1"/>
</dbReference>
<evidence type="ECO:0000313" key="4">
    <source>
        <dbReference type="EMBL" id="KAJ5496511.1"/>
    </source>
</evidence>
<feature type="region of interest" description="Disordered" evidence="1">
    <location>
        <begin position="336"/>
        <end position="356"/>
    </location>
</feature>
<feature type="compositionally biased region" description="Polar residues" evidence="1">
    <location>
        <begin position="336"/>
        <end position="351"/>
    </location>
</feature>
<protein>
    <recommendedName>
        <fullName evidence="6">F-box domain-containing protein</fullName>
    </recommendedName>
</protein>
<reference evidence="4" key="1">
    <citation type="submission" date="2022-12" db="EMBL/GenBank/DDBJ databases">
        <authorList>
            <person name="Petersen C."/>
        </authorList>
    </citation>
    <scope>NUCLEOTIDE SEQUENCE</scope>
    <source>
        <strain evidence="4">IBT 29495</strain>
    </source>
</reference>
<evidence type="ECO:0000313" key="5">
    <source>
        <dbReference type="Proteomes" id="UP001149954"/>
    </source>
</evidence>
<reference evidence="4" key="2">
    <citation type="journal article" date="2023" name="IMA Fungus">
        <title>Comparative genomic study of the Penicillium genus elucidates a diverse pangenome and 15 lateral gene transfer events.</title>
        <authorList>
            <person name="Petersen C."/>
            <person name="Sorensen T."/>
            <person name="Nielsen M.R."/>
            <person name="Sondergaard T.E."/>
            <person name="Sorensen J.L."/>
            <person name="Fitzpatrick D.A."/>
            <person name="Frisvad J.C."/>
            <person name="Nielsen K.L."/>
        </authorList>
    </citation>
    <scope>NUCLEOTIDE SEQUENCE</scope>
    <source>
        <strain evidence="4">IBT 29495</strain>
    </source>
</reference>
<evidence type="ECO:0008006" key="6">
    <source>
        <dbReference type="Google" id="ProtNLM"/>
    </source>
</evidence>
<feature type="domain" description="DUF6546" evidence="3">
    <location>
        <begin position="363"/>
        <end position="451"/>
    </location>
</feature>
<proteinExistence type="predicted"/>
<keyword evidence="5" id="KW-1185">Reference proteome</keyword>
<organism evidence="4 5">
    <name type="scientific">Penicillium fimorum</name>
    <dbReference type="NCBI Taxonomy" id="1882269"/>
    <lineage>
        <taxon>Eukaryota</taxon>
        <taxon>Fungi</taxon>
        <taxon>Dikarya</taxon>
        <taxon>Ascomycota</taxon>
        <taxon>Pezizomycotina</taxon>
        <taxon>Eurotiomycetes</taxon>
        <taxon>Eurotiomycetidae</taxon>
        <taxon>Eurotiales</taxon>
        <taxon>Aspergillaceae</taxon>
        <taxon>Penicillium</taxon>
    </lineage>
</organism>
<dbReference type="InterPro" id="IPR001810">
    <property type="entry name" value="F-box_dom"/>
</dbReference>
<accession>A0A9X0C3G9</accession>
<evidence type="ECO:0000256" key="1">
    <source>
        <dbReference type="SAM" id="MobiDB-lite"/>
    </source>
</evidence>
<dbReference type="Pfam" id="PF12937">
    <property type="entry name" value="F-box-like"/>
    <property type="match status" value="1"/>
</dbReference>
<dbReference type="InterPro" id="IPR036047">
    <property type="entry name" value="F-box-like_dom_sf"/>
</dbReference>
<dbReference type="SUPFAM" id="SSF81383">
    <property type="entry name" value="F-box domain"/>
    <property type="match status" value="1"/>
</dbReference>
<evidence type="ECO:0000259" key="3">
    <source>
        <dbReference type="Pfam" id="PF20183"/>
    </source>
</evidence>
<dbReference type="OrthoDB" id="4802432at2759"/>
<dbReference type="EMBL" id="JAPWDS010000005">
    <property type="protein sequence ID" value="KAJ5496511.1"/>
    <property type="molecule type" value="Genomic_DNA"/>
</dbReference>
<gene>
    <name evidence="4" type="ORF">N7463_008498</name>
</gene>
<sequence length="461" mass="52466">MAGSLPLETLQQIFSYQPESAIQYACVCRKWQAAAETFTFADLHINSADLESFRHIVTSSHFPSRYFHVRSLYFKVVLPVYSHHARGHYENGDDRDANNKVFTQAIRSLFDILSLWPDYDRYQIVLQIYARSPSDWQAEPDWTTRRARQQLGYAFPEQDLLHRRYERSYLQLTEQVSLPDVNCITSLEVRGTDTLRNIAPSAVSGMVAHFPRLETIIASLRDSESKDAAEVSDDVGSDFSTNGWPPSLRQLDLRYEATPPPADNLSAPLNPIPDFRCRALHELTQQLQSVDLSQIIISPELFWPGDASHTTPFWPILTKFAASYRYFPPHGSSPFGESQTVDEYSSPVSSDDSIEQSDELQQSLYPRMLRKYLDELFLAAGRAAQRMPRLNLMEIDIGTLRVPAFECCFRYDAILGTATWTTFSEFRLSNEVQEAWDFAAKSHGHAQIRAEVVSAESSLSP</sequence>
<evidence type="ECO:0000259" key="2">
    <source>
        <dbReference type="Pfam" id="PF12937"/>
    </source>
</evidence>